<keyword evidence="1 5" id="KW-0285">Flavoprotein</keyword>
<dbReference type="PRINTS" id="PR00469">
    <property type="entry name" value="PNDRDTASEII"/>
</dbReference>
<gene>
    <name evidence="7" type="ORF">RD110_15170</name>
</gene>
<dbReference type="KEGG" id="rhy:RD110_15170"/>
<reference evidence="7 8" key="1">
    <citation type="submission" date="2017-01" db="EMBL/GenBank/DDBJ databases">
        <authorList>
            <person name="Mah S.A."/>
            <person name="Swanson W.J."/>
            <person name="Moy G.W."/>
            <person name="Vacquier V.D."/>
        </authorList>
    </citation>
    <scope>NUCLEOTIDE SEQUENCE [LARGE SCALE GENOMIC DNA]</scope>
    <source>
        <strain evidence="7 8">DCY110</strain>
    </source>
</reference>
<feature type="binding site" evidence="5">
    <location>
        <position position="38"/>
    </location>
    <ligand>
        <name>FAD</name>
        <dbReference type="ChEBI" id="CHEBI:57692"/>
    </ligand>
</feature>
<evidence type="ECO:0000256" key="2">
    <source>
        <dbReference type="ARBA" id="ARBA00022827"/>
    </source>
</evidence>
<dbReference type="InterPro" id="IPR022890">
    <property type="entry name" value="Fd--NADP_Rdtase_type_2"/>
</dbReference>
<dbReference type="EC" id="1.18.1.2" evidence="5"/>
<evidence type="ECO:0000256" key="1">
    <source>
        <dbReference type="ARBA" id="ARBA00022630"/>
    </source>
</evidence>
<comment type="caution">
    <text evidence="5">Lacks conserved residue(s) required for the propagation of feature annotation.</text>
</comment>
<comment type="catalytic activity">
    <reaction evidence="5">
        <text>2 reduced [2Fe-2S]-[ferredoxin] + NADP(+) + H(+) = 2 oxidized [2Fe-2S]-[ferredoxin] + NADPH</text>
        <dbReference type="Rhea" id="RHEA:20125"/>
        <dbReference type="Rhea" id="RHEA-COMP:10000"/>
        <dbReference type="Rhea" id="RHEA-COMP:10001"/>
        <dbReference type="ChEBI" id="CHEBI:15378"/>
        <dbReference type="ChEBI" id="CHEBI:33737"/>
        <dbReference type="ChEBI" id="CHEBI:33738"/>
        <dbReference type="ChEBI" id="CHEBI:57783"/>
        <dbReference type="ChEBI" id="CHEBI:58349"/>
        <dbReference type="EC" id="1.18.1.2"/>
    </reaction>
</comment>
<dbReference type="AlphaFoldDB" id="A0A1P8JXA2"/>
<dbReference type="GO" id="GO:0050660">
    <property type="term" value="F:flavin adenine dinucleotide binding"/>
    <property type="evidence" value="ECO:0007669"/>
    <property type="project" value="UniProtKB-UniRule"/>
</dbReference>
<feature type="binding site" evidence="5">
    <location>
        <position position="91"/>
    </location>
    <ligand>
        <name>FAD</name>
        <dbReference type="ChEBI" id="CHEBI:57692"/>
    </ligand>
</feature>
<sequence>MSAPAPIETDAVVIGAGPVGLFQVFQLGLLEIKAHVIDALPYAGGQCIELYPDKPIYDIPAVPATTGRELVASLMRQAAPFEPVFHLGEEVASLARQADGRFLLGTSRGKTFLSKTVFIAAGVGAFQPRRLRVDGIATLEGRDLFYHGSPAEDLTGRDVVVVGGDEAALQCALDLASRGLGSVTLLHRRDVLQAGAAALAEMQALCEAGQMAFRVGQIIGFDTRVEAGESRLSAVHVSDVDAQLHVLPADRLLVFQGLSPRLGPVADWGLAMARKQLEVDTERFATSEPGIFAVGDINTYPGKKKLIVCGFHECVLAAFGAVAIVFPERRTLLQYTTTSPRLHQLLGVATPGKA</sequence>
<protein>
    <recommendedName>
        <fullName evidence="5">Ferredoxin--NADP reductase</fullName>
        <shortName evidence="5">FNR</shortName>
        <shortName evidence="5">Fd-NADP(+) reductase</shortName>
        <ecNumber evidence="5">1.18.1.2</ecNumber>
    </recommendedName>
</protein>
<feature type="binding site" evidence="5">
    <location>
        <position position="51"/>
    </location>
    <ligand>
        <name>FAD</name>
        <dbReference type="ChEBI" id="CHEBI:57692"/>
    </ligand>
</feature>
<keyword evidence="3 5" id="KW-0521">NADP</keyword>
<dbReference type="PANTHER" id="PTHR48105">
    <property type="entry name" value="THIOREDOXIN REDUCTASE 1-RELATED-RELATED"/>
    <property type="match status" value="1"/>
</dbReference>
<keyword evidence="2 5" id="KW-0274">FAD</keyword>
<feature type="domain" description="FAD/NAD(P)-binding" evidence="6">
    <location>
        <begin position="10"/>
        <end position="298"/>
    </location>
</feature>
<keyword evidence="4 5" id="KW-0560">Oxidoreductase</keyword>
<feature type="binding site" evidence="5">
    <location>
        <position position="296"/>
    </location>
    <ligand>
        <name>FAD</name>
        <dbReference type="ChEBI" id="CHEBI:57692"/>
    </ligand>
</feature>
<dbReference type="STRING" id="1842727.RD110_15170"/>
<dbReference type="RefSeq" id="WP_076200247.1">
    <property type="nucleotide sequence ID" value="NZ_CP019236.1"/>
</dbReference>
<feature type="binding site" evidence="5">
    <location>
        <position position="126"/>
    </location>
    <ligand>
        <name>FAD</name>
        <dbReference type="ChEBI" id="CHEBI:57692"/>
    </ligand>
</feature>
<comment type="cofactor">
    <cofactor evidence="5">
        <name>FAD</name>
        <dbReference type="ChEBI" id="CHEBI:57692"/>
    </cofactor>
    <text evidence="5">Binds 1 FAD per subunit.</text>
</comment>
<evidence type="ECO:0000256" key="5">
    <source>
        <dbReference type="HAMAP-Rule" id="MF_01685"/>
    </source>
</evidence>
<dbReference type="InterPro" id="IPR023753">
    <property type="entry name" value="FAD/NAD-binding_dom"/>
</dbReference>
<accession>A0A1P8JXA2</accession>
<dbReference type="Gene3D" id="3.50.50.60">
    <property type="entry name" value="FAD/NAD(P)-binding domain"/>
    <property type="match status" value="2"/>
</dbReference>
<dbReference type="PRINTS" id="PR00368">
    <property type="entry name" value="FADPNR"/>
</dbReference>
<organism evidence="7 8">
    <name type="scientific">Rhodoferax koreensis</name>
    <dbReference type="NCBI Taxonomy" id="1842727"/>
    <lineage>
        <taxon>Bacteria</taxon>
        <taxon>Pseudomonadati</taxon>
        <taxon>Pseudomonadota</taxon>
        <taxon>Betaproteobacteria</taxon>
        <taxon>Burkholderiales</taxon>
        <taxon>Comamonadaceae</taxon>
        <taxon>Rhodoferax</taxon>
    </lineage>
</organism>
<evidence type="ECO:0000313" key="7">
    <source>
        <dbReference type="EMBL" id="APW38368.1"/>
    </source>
</evidence>
<evidence type="ECO:0000256" key="4">
    <source>
        <dbReference type="ARBA" id="ARBA00023002"/>
    </source>
</evidence>
<dbReference type="GO" id="GO:0004324">
    <property type="term" value="F:ferredoxin-NADP+ reductase activity"/>
    <property type="evidence" value="ECO:0007669"/>
    <property type="project" value="UniProtKB-UniRule"/>
</dbReference>
<dbReference type="EMBL" id="CP019236">
    <property type="protein sequence ID" value="APW38368.1"/>
    <property type="molecule type" value="Genomic_DNA"/>
</dbReference>
<dbReference type="Pfam" id="PF07992">
    <property type="entry name" value="Pyr_redox_2"/>
    <property type="match status" value="1"/>
</dbReference>
<dbReference type="InterPro" id="IPR036188">
    <property type="entry name" value="FAD/NAD-bd_sf"/>
</dbReference>
<comment type="subunit">
    <text evidence="5">Homodimer.</text>
</comment>
<proteinExistence type="inferred from homology"/>
<dbReference type="Proteomes" id="UP000186609">
    <property type="component" value="Chromosome"/>
</dbReference>
<comment type="similarity">
    <text evidence="5">Belongs to the ferredoxin--NADP reductase type 2 family.</text>
</comment>
<dbReference type="OrthoDB" id="9806179at2"/>
<keyword evidence="8" id="KW-1185">Reference proteome</keyword>
<dbReference type="HAMAP" id="MF_01685">
    <property type="entry name" value="FENR2"/>
    <property type="match status" value="1"/>
</dbReference>
<name>A0A1P8JXA2_9BURK</name>
<evidence type="ECO:0000259" key="6">
    <source>
        <dbReference type="Pfam" id="PF07992"/>
    </source>
</evidence>
<evidence type="ECO:0000256" key="3">
    <source>
        <dbReference type="ARBA" id="ARBA00022857"/>
    </source>
</evidence>
<dbReference type="GO" id="GO:0050661">
    <property type="term" value="F:NADP binding"/>
    <property type="evidence" value="ECO:0007669"/>
    <property type="project" value="UniProtKB-UniRule"/>
</dbReference>
<dbReference type="SUPFAM" id="SSF51905">
    <property type="entry name" value="FAD/NAD(P)-binding domain"/>
    <property type="match status" value="1"/>
</dbReference>
<dbReference type="InterPro" id="IPR050097">
    <property type="entry name" value="Ferredoxin-NADP_redctase_2"/>
</dbReference>
<feature type="binding site" evidence="5">
    <location>
        <position position="46"/>
    </location>
    <ligand>
        <name>FAD</name>
        <dbReference type="ChEBI" id="CHEBI:57692"/>
    </ligand>
</feature>
<feature type="binding site" evidence="5">
    <location>
        <position position="337"/>
    </location>
    <ligand>
        <name>FAD</name>
        <dbReference type="ChEBI" id="CHEBI:57692"/>
    </ligand>
</feature>
<evidence type="ECO:0000313" key="8">
    <source>
        <dbReference type="Proteomes" id="UP000186609"/>
    </source>
</evidence>